<dbReference type="EMBL" id="JAAORB010000009">
    <property type="protein sequence ID" value="NHQ74199.1"/>
    <property type="molecule type" value="Genomic_DNA"/>
</dbReference>
<keyword evidence="2" id="KW-1185">Reference proteome</keyword>
<reference evidence="1" key="1">
    <citation type="submission" date="2020-03" db="EMBL/GenBank/DDBJ databases">
        <title>Roseovarius gahaiensis sp. nov., isolated from Gahai Saline Lake, China.</title>
        <authorList>
            <person name="Sun X."/>
        </authorList>
    </citation>
    <scope>NUCLEOTIDE SEQUENCE</scope>
    <source>
        <strain evidence="1">GH877</strain>
    </source>
</reference>
<evidence type="ECO:0000313" key="2">
    <source>
        <dbReference type="Proteomes" id="UP000639775"/>
    </source>
</evidence>
<dbReference type="RefSeq" id="WP_167194925.1">
    <property type="nucleotide sequence ID" value="NZ_JAAORB010000009.1"/>
</dbReference>
<protein>
    <submittedName>
        <fullName evidence="1">Uncharacterized protein</fullName>
    </submittedName>
</protein>
<proteinExistence type="predicted"/>
<sequence>MQRSPSWSPDQPLPKFADKVTGAAIITHLYFPISPRTLERWPITVRRPNKAAIYVVDELLAFAERKMKEAPVYKQERCGLCFPADGGAK</sequence>
<evidence type="ECO:0000313" key="1">
    <source>
        <dbReference type="EMBL" id="NHQ74199.1"/>
    </source>
</evidence>
<dbReference type="Proteomes" id="UP000639775">
    <property type="component" value="Unassembled WGS sequence"/>
</dbReference>
<dbReference type="AlphaFoldDB" id="A0A967BBT2"/>
<name>A0A967BBT2_9RHOB</name>
<comment type="caution">
    <text evidence="1">The sequence shown here is derived from an EMBL/GenBank/DDBJ whole genome shotgun (WGS) entry which is preliminary data.</text>
</comment>
<accession>A0A967BBT2</accession>
<gene>
    <name evidence="1" type="ORF">HAT86_06935</name>
</gene>
<organism evidence="1 2">
    <name type="scientific">Roseovarius gahaiensis</name>
    <dbReference type="NCBI Taxonomy" id="2716691"/>
    <lineage>
        <taxon>Bacteria</taxon>
        <taxon>Pseudomonadati</taxon>
        <taxon>Pseudomonadota</taxon>
        <taxon>Alphaproteobacteria</taxon>
        <taxon>Rhodobacterales</taxon>
        <taxon>Roseobacteraceae</taxon>
        <taxon>Roseovarius</taxon>
    </lineage>
</organism>